<evidence type="ECO:0000313" key="2">
    <source>
        <dbReference type="Proteomes" id="UP001476798"/>
    </source>
</evidence>
<dbReference type="Proteomes" id="UP001476798">
    <property type="component" value="Unassembled WGS sequence"/>
</dbReference>
<proteinExistence type="predicted"/>
<accession>A0ABV0P709</accession>
<reference evidence="1 2" key="1">
    <citation type="submission" date="2021-06" db="EMBL/GenBank/DDBJ databases">
        <authorList>
            <person name="Palmer J.M."/>
        </authorList>
    </citation>
    <scope>NUCLEOTIDE SEQUENCE [LARGE SCALE GENOMIC DNA]</scope>
    <source>
        <strain evidence="1 2">GA_2019</strain>
        <tissue evidence="1">Muscle</tissue>
    </source>
</reference>
<keyword evidence="2" id="KW-1185">Reference proteome</keyword>
<dbReference type="EMBL" id="JAHRIO010062295">
    <property type="protein sequence ID" value="MEQ2179239.1"/>
    <property type="molecule type" value="Genomic_DNA"/>
</dbReference>
<name>A0ABV0P709_9TELE</name>
<sequence>MVDPGKGVWIVSVLSKAFPSAPARQADSIKLFVVTVLWEEPILSRRSVGLYGACHSDPLGVVVIDRTIAKRITMP</sequence>
<organism evidence="1 2">
    <name type="scientific">Goodea atripinnis</name>
    <dbReference type="NCBI Taxonomy" id="208336"/>
    <lineage>
        <taxon>Eukaryota</taxon>
        <taxon>Metazoa</taxon>
        <taxon>Chordata</taxon>
        <taxon>Craniata</taxon>
        <taxon>Vertebrata</taxon>
        <taxon>Euteleostomi</taxon>
        <taxon>Actinopterygii</taxon>
        <taxon>Neopterygii</taxon>
        <taxon>Teleostei</taxon>
        <taxon>Neoteleostei</taxon>
        <taxon>Acanthomorphata</taxon>
        <taxon>Ovalentaria</taxon>
        <taxon>Atherinomorphae</taxon>
        <taxon>Cyprinodontiformes</taxon>
        <taxon>Goodeidae</taxon>
        <taxon>Goodea</taxon>
    </lineage>
</organism>
<comment type="caution">
    <text evidence="1">The sequence shown here is derived from an EMBL/GenBank/DDBJ whole genome shotgun (WGS) entry which is preliminary data.</text>
</comment>
<evidence type="ECO:0000313" key="1">
    <source>
        <dbReference type="EMBL" id="MEQ2179239.1"/>
    </source>
</evidence>
<gene>
    <name evidence="1" type="ORF">GOODEAATRI_022578</name>
</gene>
<protein>
    <submittedName>
        <fullName evidence="1">Uncharacterized protein</fullName>
    </submittedName>
</protein>